<dbReference type="GO" id="GO:0005829">
    <property type="term" value="C:cytosol"/>
    <property type="evidence" value="ECO:0007669"/>
    <property type="project" value="TreeGrafter"/>
</dbReference>
<dbReference type="GO" id="GO:0008967">
    <property type="term" value="F:phosphoglycolate phosphatase activity"/>
    <property type="evidence" value="ECO:0007669"/>
    <property type="project" value="UniProtKB-EC"/>
</dbReference>
<evidence type="ECO:0000313" key="5">
    <source>
        <dbReference type="EMBL" id="GGA22323.1"/>
    </source>
</evidence>
<dbReference type="InterPro" id="IPR041492">
    <property type="entry name" value="HAD_2"/>
</dbReference>
<comment type="caution">
    <text evidence="5">The sequence shown here is derived from an EMBL/GenBank/DDBJ whole genome shotgun (WGS) entry which is preliminary data.</text>
</comment>
<dbReference type="SFLD" id="SFLDG01129">
    <property type="entry name" value="C1.5:_HAD__Beta-PGM__Phosphata"/>
    <property type="match status" value="1"/>
</dbReference>
<evidence type="ECO:0000313" key="6">
    <source>
        <dbReference type="Proteomes" id="UP000628017"/>
    </source>
</evidence>
<dbReference type="InterPro" id="IPR050155">
    <property type="entry name" value="HAD-like_hydrolase_sf"/>
</dbReference>
<dbReference type="SFLD" id="SFLDS00003">
    <property type="entry name" value="Haloacid_Dehalogenase"/>
    <property type="match status" value="1"/>
</dbReference>
<proteinExistence type="inferred from homology"/>
<dbReference type="InterPro" id="IPR023214">
    <property type="entry name" value="HAD_sf"/>
</dbReference>
<dbReference type="GO" id="GO:0006281">
    <property type="term" value="P:DNA repair"/>
    <property type="evidence" value="ECO:0007669"/>
    <property type="project" value="TreeGrafter"/>
</dbReference>
<dbReference type="InterPro" id="IPR023198">
    <property type="entry name" value="PGP-like_dom2"/>
</dbReference>
<protein>
    <recommendedName>
        <fullName evidence="4">phosphoglycolate phosphatase</fullName>
        <ecNumber evidence="4">3.1.3.18</ecNumber>
    </recommendedName>
</protein>
<comment type="similarity">
    <text evidence="3">Belongs to the HAD-like hydrolase superfamily. CbbY/CbbZ/Gph/YieH family.</text>
</comment>
<sequence>MRYKLWHVGGKGNEMKSVIFDLDGTLADTSGDLIAAANACFDGLGHGLLLDAEADMLTAFHGGRAMLRLGFSRIGEPWDEAMVDAQYDVLLRHYGENIAVHTKLYPNVEQSLEELKSRGYLLGVCTNKPAALAETLMGQLGVRPMFGALLGADTLPVRKPDPEHLWETIRRVGGDLERSVLIGDTDNDRSAARNANVPSVLVTFGPSGQGVSEMEPEALLHHYDDLPDLADQLVR</sequence>
<dbReference type="PANTHER" id="PTHR43434:SF1">
    <property type="entry name" value="PHOSPHOGLYCOLATE PHOSPHATASE"/>
    <property type="match status" value="1"/>
</dbReference>
<evidence type="ECO:0000256" key="3">
    <source>
        <dbReference type="ARBA" id="ARBA00006171"/>
    </source>
</evidence>
<dbReference type="PRINTS" id="PR00413">
    <property type="entry name" value="HADHALOGNASE"/>
</dbReference>
<evidence type="ECO:0000256" key="4">
    <source>
        <dbReference type="ARBA" id="ARBA00013078"/>
    </source>
</evidence>
<dbReference type="AlphaFoldDB" id="A0A916VRG8"/>
<dbReference type="EMBL" id="BMKA01000003">
    <property type="protein sequence ID" value="GGA22323.1"/>
    <property type="molecule type" value="Genomic_DNA"/>
</dbReference>
<dbReference type="Gene3D" id="1.10.150.240">
    <property type="entry name" value="Putative phosphatase, domain 2"/>
    <property type="match status" value="1"/>
</dbReference>
<keyword evidence="6" id="KW-1185">Reference proteome</keyword>
<dbReference type="Pfam" id="PF13419">
    <property type="entry name" value="HAD_2"/>
    <property type="match status" value="1"/>
</dbReference>
<reference evidence="5" key="2">
    <citation type="submission" date="2020-09" db="EMBL/GenBank/DDBJ databases">
        <authorList>
            <person name="Sun Q."/>
            <person name="Zhou Y."/>
        </authorList>
    </citation>
    <scope>NUCLEOTIDE SEQUENCE</scope>
    <source>
        <strain evidence="5">CGMCC 1.15880</strain>
    </source>
</reference>
<dbReference type="InterPro" id="IPR036412">
    <property type="entry name" value="HAD-like_sf"/>
</dbReference>
<dbReference type="Gene3D" id="3.40.50.1000">
    <property type="entry name" value="HAD superfamily/HAD-like"/>
    <property type="match status" value="1"/>
</dbReference>
<dbReference type="InterPro" id="IPR006439">
    <property type="entry name" value="HAD-SF_hydro_IA"/>
</dbReference>
<comment type="catalytic activity">
    <reaction evidence="1">
        <text>2-phosphoglycolate + H2O = glycolate + phosphate</text>
        <dbReference type="Rhea" id="RHEA:14369"/>
        <dbReference type="ChEBI" id="CHEBI:15377"/>
        <dbReference type="ChEBI" id="CHEBI:29805"/>
        <dbReference type="ChEBI" id="CHEBI:43474"/>
        <dbReference type="ChEBI" id="CHEBI:58033"/>
        <dbReference type="EC" id="3.1.3.18"/>
    </reaction>
</comment>
<dbReference type="Proteomes" id="UP000628017">
    <property type="component" value="Unassembled WGS sequence"/>
</dbReference>
<dbReference type="EC" id="3.1.3.18" evidence="4"/>
<name>A0A916VRG8_9RHOB</name>
<comment type="pathway">
    <text evidence="2">Organic acid metabolism; glycolate biosynthesis; glycolate from 2-phosphoglycolate: step 1/1.</text>
</comment>
<reference evidence="5" key="1">
    <citation type="journal article" date="2014" name="Int. J. Syst. Evol. Microbiol.">
        <title>Complete genome sequence of Corynebacterium casei LMG S-19264T (=DSM 44701T), isolated from a smear-ripened cheese.</title>
        <authorList>
            <consortium name="US DOE Joint Genome Institute (JGI-PGF)"/>
            <person name="Walter F."/>
            <person name="Albersmeier A."/>
            <person name="Kalinowski J."/>
            <person name="Ruckert C."/>
        </authorList>
    </citation>
    <scope>NUCLEOTIDE SEQUENCE</scope>
    <source>
        <strain evidence="5">CGMCC 1.15880</strain>
    </source>
</reference>
<accession>A0A916VRG8</accession>
<gene>
    <name evidence="5" type="primary">gph</name>
    <name evidence="5" type="ORF">GCM10011498_23860</name>
</gene>
<dbReference type="SUPFAM" id="SSF56784">
    <property type="entry name" value="HAD-like"/>
    <property type="match status" value="1"/>
</dbReference>
<evidence type="ECO:0000256" key="1">
    <source>
        <dbReference type="ARBA" id="ARBA00000830"/>
    </source>
</evidence>
<evidence type="ECO:0000256" key="2">
    <source>
        <dbReference type="ARBA" id="ARBA00004818"/>
    </source>
</evidence>
<organism evidence="5 6">
    <name type="scientific">Neptunicoccus cionae</name>
    <dbReference type="NCBI Taxonomy" id="2035344"/>
    <lineage>
        <taxon>Bacteria</taxon>
        <taxon>Pseudomonadati</taxon>
        <taxon>Pseudomonadota</taxon>
        <taxon>Alphaproteobacteria</taxon>
        <taxon>Rhodobacterales</taxon>
        <taxon>Paracoccaceae</taxon>
        <taxon>Neptunicoccus</taxon>
    </lineage>
</organism>
<dbReference type="PANTHER" id="PTHR43434">
    <property type="entry name" value="PHOSPHOGLYCOLATE PHOSPHATASE"/>
    <property type="match status" value="1"/>
</dbReference>